<accession>A0ABZ1IAB9</accession>
<name>A0ABZ1IAB9_9PSEU</name>
<dbReference type="Gene3D" id="2.130.10.10">
    <property type="entry name" value="YVTN repeat-like/Quinoprotein amine dehydrogenase"/>
    <property type="match status" value="2"/>
</dbReference>
<feature type="chain" id="PRO_5046016939" description="Lactonase family protein" evidence="1">
    <location>
        <begin position="33"/>
        <end position="385"/>
    </location>
</feature>
<evidence type="ECO:0008006" key="4">
    <source>
        <dbReference type="Google" id="ProtNLM"/>
    </source>
</evidence>
<dbReference type="RefSeq" id="WP_326569630.1">
    <property type="nucleotide sequence ID" value="NZ_CP142149.1"/>
</dbReference>
<keyword evidence="3" id="KW-1185">Reference proteome</keyword>
<organism evidence="2 3">
    <name type="scientific">Amycolatopsis rhabdoformis</name>
    <dbReference type="NCBI Taxonomy" id="1448059"/>
    <lineage>
        <taxon>Bacteria</taxon>
        <taxon>Bacillati</taxon>
        <taxon>Actinomycetota</taxon>
        <taxon>Actinomycetes</taxon>
        <taxon>Pseudonocardiales</taxon>
        <taxon>Pseudonocardiaceae</taxon>
        <taxon>Amycolatopsis</taxon>
    </lineage>
</organism>
<dbReference type="InterPro" id="IPR050282">
    <property type="entry name" value="Cycloisomerase_2"/>
</dbReference>
<evidence type="ECO:0000256" key="1">
    <source>
        <dbReference type="SAM" id="SignalP"/>
    </source>
</evidence>
<evidence type="ECO:0000313" key="2">
    <source>
        <dbReference type="EMBL" id="WSE30686.1"/>
    </source>
</evidence>
<sequence length="385" mass="38772">MTRHSRERRVSAAVLATMTAAAALALAPAAVADTAQHAVFVQTNDPTANTVVTYTRDGNGGLHEAGRYPTGGRGTTLGGAGPDALSSQGALTYDAGHQLLYAVNGGSDTLTVFAVSGAHLTRLQTLPTGGAVPVSVGFAHDRVYVLDAGGEGAVTGFRVHDRRLTPIPGSTRGLGLGNAPLPDALSAPSQVALTPDGADLVITTKTHNTLQVFPLDAAARPSARPVANPSAGMIPYAVGFDRRGHVLVTEATGSESSYALTAGGRLETLSAAVATGEQGAPCWSVVVGATVYTANTNSDSITAFRIGHDGGLTLTDPSAIAATTDPAPIDLAATGDGRFLYQLSAGAGAVDEYSVARDGSLHRIGSVTGLPVFDGKTGPQGIAAS</sequence>
<proteinExistence type="predicted"/>
<dbReference type="Proteomes" id="UP001330812">
    <property type="component" value="Chromosome"/>
</dbReference>
<keyword evidence="1" id="KW-0732">Signal</keyword>
<dbReference type="InterPro" id="IPR006311">
    <property type="entry name" value="TAT_signal"/>
</dbReference>
<dbReference type="InterPro" id="IPR015943">
    <property type="entry name" value="WD40/YVTN_repeat-like_dom_sf"/>
</dbReference>
<reference evidence="2 3" key="1">
    <citation type="journal article" date="2015" name="Int. J. Syst. Evol. Microbiol.">
        <title>Amycolatopsis rhabdoformis sp. nov., an actinomycete isolated from a tropical forest soil.</title>
        <authorList>
            <person name="Souza W.R."/>
            <person name="Silva R.E."/>
            <person name="Goodfellow M."/>
            <person name="Busarakam K."/>
            <person name="Figueiro F.S."/>
            <person name="Ferreira D."/>
            <person name="Rodrigues-Filho E."/>
            <person name="Moraes L.A.B."/>
            <person name="Zucchi T.D."/>
        </authorList>
    </citation>
    <scope>NUCLEOTIDE SEQUENCE [LARGE SCALE GENOMIC DNA]</scope>
    <source>
        <strain evidence="2 3">NCIMB 14900</strain>
    </source>
</reference>
<dbReference type="PANTHER" id="PTHR30344:SF1">
    <property type="entry name" value="6-PHOSPHOGLUCONOLACTONASE"/>
    <property type="match status" value="1"/>
</dbReference>
<evidence type="ECO:0000313" key="3">
    <source>
        <dbReference type="Proteomes" id="UP001330812"/>
    </source>
</evidence>
<feature type="signal peptide" evidence="1">
    <location>
        <begin position="1"/>
        <end position="32"/>
    </location>
</feature>
<protein>
    <recommendedName>
        <fullName evidence="4">Lactonase family protein</fullName>
    </recommendedName>
</protein>
<dbReference type="PANTHER" id="PTHR30344">
    <property type="entry name" value="6-PHOSPHOGLUCONOLACTONASE-RELATED"/>
    <property type="match status" value="1"/>
</dbReference>
<dbReference type="SUPFAM" id="SSF75011">
    <property type="entry name" value="3-carboxy-cis,cis-mucoante lactonizing enzyme"/>
    <property type="match status" value="1"/>
</dbReference>
<gene>
    <name evidence="2" type="ORF">VSH64_00815</name>
</gene>
<dbReference type="EMBL" id="CP142149">
    <property type="protein sequence ID" value="WSE30686.1"/>
    <property type="molecule type" value="Genomic_DNA"/>
</dbReference>
<dbReference type="PROSITE" id="PS51318">
    <property type="entry name" value="TAT"/>
    <property type="match status" value="1"/>
</dbReference>